<gene>
    <name evidence="2" type="ORF">ENS82_12755</name>
</gene>
<dbReference type="PIRSF" id="PIRSF016624">
    <property type="entry name" value="Mu_prophg_I"/>
    <property type="match status" value="1"/>
</dbReference>
<evidence type="ECO:0000313" key="2">
    <source>
        <dbReference type="EMBL" id="HFG21558.1"/>
    </source>
</evidence>
<sequence>MTFQWGDGPPVTYRFTPEDAEEVVRRAALRGVELPVDYDHRTQQPVDNGPVPAAGWFTLEARPDGLYAVNLRWTERAAALIMAGEYRYWSPVFWVEDDHIRQVDMIGLTNQPATIEQRPLVASQGGDSMRERLIALLGLAADASDEQIEAALAELQTRAGQLEAAQALLAEAGVTAAIGSDEAHGQAMALAANAQLASRVLELEAELAELRRQQAEGEAEAAVDAALAEGRIHAASRQYWIEKYRQNPRAVRAHFANLKAGAVVPTAPSPKPQIASAQHGLSEIEQAVIAQTGVSLEQYLETKRRLEARHA</sequence>
<feature type="coiled-coil region" evidence="1">
    <location>
        <begin position="193"/>
        <end position="225"/>
    </location>
</feature>
<keyword evidence="1" id="KW-0175">Coiled coil</keyword>
<organism evidence="2">
    <name type="scientific">Meiothermus ruber</name>
    <dbReference type="NCBI Taxonomy" id="277"/>
    <lineage>
        <taxon>Bacteria</taxon>
        <taxon>Thermotogati</taxon>
        <taxon>Deinococcota</taxon>
        <taxon>Deinococci</taxon>
        <taxon>Thermales</taxon>
        <taxon>Thermaceae</taxon>
        <taxon>Meiothermus</taxon>
    </lineage>
</organism>
<reference evidence="2" key="1">
    <citation type="journal article" date="2020" name="mSystems">
        <title>Genome- and Community-Level Interaction Insights into Carbon Utilization and Element Cycling Functions of Hydrothermarchaeota in Hydrothermal Sediment.</title>
        <authorList>
            <person name="Zhou Z."/>
            <person name="Liu Y."/>
            <person name="Xu W."/>
            <person name="Pan J."/>
            <person name="Luo Z.H."/>
            <person name="Li M."/>
        </authorList>
    </citation>
    <scope>NUCLEOTIDE SEQUENCE [LARGE SCALE GENOMIC DNA]</scope>
    <source>
        <strain evidence="2">SpSt-524</strain>
    </source>
</reference>
<dbReference type="Pfam" id="PF10123">
    <property type="entry name" value="Mu-like_Pro"/>
    <property type="match status" value="1"/>
</dbReference>
<protein>
    <submittedName>
        <fullName evidence="2">I protein</fullName>
    </submittedName>
</protein>
<dbReference type="EMBL" id="DSWI01000031">
    <property type="protein sequence ID" value="HFG21558.1"/>
    <property type="molecule type" value="Genomic_DNA"/>
</dbReference>
<dbReference type="InterPro" id="IPR012106">
    <property type="entry name" value="Phage_Mu_Gp1"/>
</dbReference>
<accession>A0A7C3HFY3</accession>
<dbReference type="AlphaFoldDB" id="A0A7C3HFY3"/>
<comment type="caution">
    <text evidence="2">The sequence shown here is derived from an EMBL/GenBank/DDBJ whole genome shotgun (WGS) entry which is preliminary data.</text>
</comment>
<name>A0A7C3HFY3_MEIRU</name>
<evidence type="ECO:0000256" key="1">
    <source>
        <dbReference type="SAM" id="Coils"/>
    </source>
</evidence>
<proteinExistence type="predicted"/>